<evidence type="ECO:0000313" key="1">
    <source>
        <dbReference type="EMBL" id="SVD65112.1"/>
    </source>
</evidence>
<protein>
    <recommendedName>
        <fullName evidence="2">Lipoprotein</fullName>
    </recommendedName>
</protein>
<dbReference type="PROSITE" id="PS51257">
    <property type="entry name" value="PROKAR_LIPOPROTEIN"/>
    <property type="match status" value="1"/>
</dbReference>
<evidence type="ECO:0008006" key="2">
    <source>
        <dbReference type="Google" id="ProtNLM"/>
    </source>
</evidence>
<accession>A0A382X1Z7</accession>
<sequence>MKLLNVFAMFFMLVFIASCGSDPEVDAVVEKMSSEEDWSKSDTKCYVKAIKKGLSDEQWDQFLIMGDFKESETAADDSLENMGAQFAMLPVLMASAVKCGIPLE</sequence>
<dbReference type="AlphaFoldDB" id="A0A382X1Z7"/>
<dbReference type="EMBL" id="UINC01164320">
    <property type="protein sequence ID" value="SVD65112.1"/>
    <property type="molecule type" value="Genomic_DNA"/>
</dbReference>
<name>A0A382X1Z7_9ZZZZ</name>
<reference evidence="1" key="1">
    <citation type="submission" date="2018-05" db="EMBL/GenBank/DDBJ databases">
        <authorList>
            <person name="Lanie J.A."/>
            <person name="Ng W.-L."/>
            <person name="Kazmierczak K.M."/>
            <person name="Andrzejewski T.M."/>
            <person name="Davidsen T.M."/>
            <person name="Wayne K.J."/>
            <person name="Tettelin H."/>
            <person name="Glass J.I."/>
            <person name="Rusch D."/>
            <person name="Podicherti R."/>
            <person name="Tsui H.-C.T."/>
            <person name="Winkler M.E."/>
        </authorList>
    </citation>
    <scope>NUCLEOTIDE SEQUENCE</scope>
</reference>
<proteinExistence type="predicted"/>
<organism evidence="1">
    <name type="scientific">marine metagenome</name>
    <dbReference type="NCBI Taxonomy" id="408172"/>
    <lineage>
        <taxon>unclassified sequences</taxon>
        <taxon>metagenomes</taxon>
        <taxon>ecological metagenomes</taxon>
    </lineage>
</organism>
<gene>
    <name evidence="1" type="ORF">METZ01_LOCUS417966</name>
</gene>